<name>A0A3M8D8P8_9BACL</name>
<dbReference type="SUPFAM" id="SSF52172">
    <property type="entry name" value="CheY-like"/>
    <property type="match status" value="1"/>
</dbReference>
<keyword evidence="12" id="KW-1133">Transmembrane helix</keyword>
<evidence type="ECO:0000313" key="16">
    <source>
        <dbReference type="Proteomes" id="UP000269573"/>
    </source>
</evidence>
<dbReference type="GO" id="GO:0005886">
    <property type="term" value="C:plasma membrane"/>
    <property type="evidence" value="ECO:0007669"/>
    <property type="project" value="TreeGrafter"/>
</dbReference>
<dbReference type="Gene3D" id="2.60.120.260">
    <property type="entry name" value="Galactose-binding domain-like"/>
    <property type="match status" value="1"/>
</dbReference>
<dbReference type="PROSITE" id="PS50110">
    <property type="entry name" value="RESPONSE_REGULATORY"/>
    <property type="match status" value="1"/>
</dbReference>
<feature type="transmembrane region" description="Helical" evidence="12">
    <location>
        <begin position="326"/>
        <end position="345"/>
    </location>
</feature>
<keyword evidence="5" id="KW-0808">Transferase</keyword>
<keyword evidence="16" id="KW-1185">Reference proteome</keyword>
<keyword evidence="8" id="KW-0067">ATP-binding</keyword>
<dbReference type="InterPro" id="IPR036890">
    <property type="entry name" value="HATPase_C_sf"/>
</dbReference>
<keyword evidence="4 11" id="KW-0597">Phosphoprotein</keyword>
<dbReference type="RefSeq" id="WP_122924252.1">
    <property type="nucleotide sequence ID" value="NZ_RHHU01000010.1"/>
</dbReference>
<dbReference type="InterPro" id="IPR005467">
    <property type="entry name" value="His_kinase_dom"/>
</dbReference>
<feature type="domain" description="Histidine kinase" evidence="13">
    <location>
        <begin position="927"/>
        <end position="1020"/>
    </location>
</feature>
<reference evidence="15 16" key="1">
    <citation type="submission" date="2018-10" db="EMBL/GenBank/DDBJ databases">
        <title>Phylogenomics of Brevibacillus.</title>
        <authorList>
            <person name="Dunlap C."/>
        </authorList>
    </citation>
    <scope>NUCLEOTIDE SEQUENCE [LARGE SCALE GENOMIC DNA]</scope>
    <source>
        <strain evidence="15 16">JCM 15774</strain>
    </source>
</reference>
<feature type="transmembrane region" description="Helical" evidence="12">
    <location>
        <begin position="274"/>
        <end position="290"/>
    </location>
</feature>
<dbReference type="InterPro" id="IPR001789">
    <property type="entry name" value="Sig_transdc_resp-reg_receiver"/>
</dbReference>
<feature type="transmembrane region" description="Helical" evidence="12">
    <location>
        <begin position="213"/>
        <end position="231"/>
    </location>
</feature>
<evidence type="ECO:0000256" key="2">
    <source>
        <dbReference type="ARBA" id="ARBA00006402"/>
    </source>
</evidence>
<dbReference type="Gene3D" id="3.30.565.10">
    <property type="entry name" value="Histidine kinase-like ATPase, C-terminal domain"/>
    <property type="match status" value="2"/>
</dbReference>
<dbReference type="Pfam" id="PF06580">
    <property type="entry name" value="His_kinase"/>
    <property type="match status" value="1"/>
</dbReference>
<keyword evidence="9" id="KW-0902">Two-component regulatory system</keyword>
<dbReference type="Proteomes" id="UP000269573">
    <property type="component" value="Unassembled WGS sequence"/>
</dbReference>
<dbReference type="EC" id="2.7.13.3" evidence="3"/>
<dbReference type="InterPro" id="IPR003661">
    <property type="entry name" value="HisK_dim/P_dom"/>
</dbReference>
<dbReference type="EMBL" id="RHHU01000010">
    <property type="protein sequence ID" value="RNB83737.1"/>
    <property type="molecule type" value="Genomic_DNA"/>
</dbReference>
<dbReference type="SUPFAM" id="SSF49785">
    <property type="entry name" value="Galactose-binding domain-like"/>
    <property type="match status" value="1"/>
</dbReference>
<comment type="similarity">
    <text evidence="2">In the N-terminal section; belongs to the phytochrome family.</text>
</comment>
<dbReference type="PROSITE" id="PS50109">
    <property type="entry name" value="HIS_KIN"/>
    <property type="match status" value="2"/>
</dbReference>
<evidence type="ECO:0000256" key="1">
    <source>
        <dbReference type="ARBA" id="ARBA00000085"/>
    </source>
</evidence>
<dbReference type="CDD" id="cd00082">
    <property type="entry name" value="HisKA"/>
    <property type="match status" value="1"/>
</dbReference>
<feature type="domain" description="Histidine kinase" evidence="13">
    <location>
        <begin position="435"/>
        <end position="650"/>
    </location>
</feature>
<dbReference type="AlphaFoldDB" id="A0A3M8D8P8"/>
<dbReference type="SUPFAM" id="SSF47384">
    <property type="entry name" value="Homodimeric domain of signal transducing histidine kinase"/>
    <property type="match status" value="1"/>
</dbReference>
<evidence type="ECO:0000256" key="8">
    <source>
        <dbReference type="ARBA" id="ARBA00022840"/>
    </source>
</evidence>
<evidence type="ECO:0000313" key="15">
    <source>
        <dbReference type="EMBL" id="RNB83737.1"/>
    </source>
</evidence>
<dbReference type="FunFam" id="3.30.565.10:FF:000010">
    <property type="entry name" value="Sensor histidine kinase RcsC"/>
    <property type="match status" value="1"/>
</dbReference>
<evidence type="ECO:0000256" key="7">
    <source>
        <dbReference type="ARBA" id="ARBA00022777"/>
    </source>
</evidence>
<evidence type="ECO:0000256" key="9">
    <source>
        <dbReference type="ARBA" id="ARBA00023012"/>
    </source>
</evidence>
<dbReference type="GO" id="GO:0000155">
    <property type="term" value="F:phosphorelay sensor kinase activity"/>
    <property type="evidence" value="ECO:0007669"/>
    <property type="project" value="InterPro"/>
</dbReference>
<feature type="transmembrane region" description="Helical" evidence="12">
    <location>
        <begin position="238"/>
        <end position="254"/>
    </location>
</feature>
<dbReference type="InterPro" id="IPR003594">
    <property type="entry name" value="HATPase_dom"/>
</dbReference>
<gene>
    <name evidence="15" type="ORF">EDM59_14485</name>
</gene>
<dbReference type="SMART" id="SM00448">
    <property type="entry name" value="REC"/>
    <property type="match status" value="1"/>
</dbReference>
<dbReference type="Pfam" id="PF02518">
    <property type="entry name" value="HATPase_c"/>
    <property type="match status" value="2"/>
</dbReference>
<dbReference type="PANTHER" id="PTHR43047:SF72">
    <property type="entry name" value="OSMOSENSING HISTIDINE PROTEIN KINASE SLN1"/>
    <property type="match status" value="1"/>
</dbReference>
<dbReference type="PANTHER" id="PTHR43047">
    <property type="entry name" value="TWO-COMPONENT HISTIDINE PROTEIN KINASE"/>
    <property type="match status" value="1"/>
</dbReference>
<dbReference type="SMART" id="SM00387">
    <property type="entry name" value="HATPase_c"/>
    <property type="match status" value="2"/>
</dbReference>
<feature type="domain" description="Response regulatory" evidence="14">
    <location>
        <begin position="699"/>
        <end position="816"/>
    </location>
</feature>
<keyword evidence="12" id="KW-0812">Transmembrane</keyword>
<protein>
    <recommendedName>
        <fullName evidence="10">Circadian input-output histidine kinase CikA</fullName>
        <ecNumber evidence="3">2.7.13.3</ecNumber>
    </recommendedName>
</protein>
<evidence type="ECO:0000259" key="14">
    <source>
        <dbReference type="PROSITE" id="PS50110"/>
    </source>
</evidence>
<feature type="transmembrane region" description="Helical" evidence="12">
    <location>
        <begin position="302"/>
        <end position="320"/>
    </location>
</feature>
<evidence type="ECO:0000256" key="11">
    <source>
        <dbReference type="PROSITE-ProRule" id="PRU00169"/>
    </source>
</evidence>
<keyword evidence="12" id="KW-0472">Membrane</keyword>
<dbReference type="PRINTS" id="PR00344">
    <property type="entry name" value="BCTRLSENSOR"/>
</dbReference>
<dbReference type="InterPro" id="IPR010559">
    <property type="entry name" value="Sig_transdc_His_kin_internal"/>
</dbReference>
<accession>A0A3M8D8P8</accession>
<evidence type="ECO:0000256" key="4">
    <source>
        <dbReference type="ARBA" id="ARBA00022553"/>
    </source>
</evidence>
<dbReference type="CDD" id="cd16922">
    <property type="entry name" value="HATPase_EvgS-ArcB-TorS-like"/>
    <property type="match status" value="1"/>
</dbReference>
<dbReference type="SUPFAM" id="SSF55874">
    <property type="entry name" value="ATPase domain of HSP90 chaperone/DNA topoisomerase II/histidine kinase"/>
    <property type="match status" value="2"/>
</dbReference>
<dbReference type="Pfam" id="PF00072">
    <property type="entry name" value="Response_reg"/>
    <property type="match status" value="1"/>
</dbReference>
<dbReference type="Gene3D" id="1.10.287.130">
    <property type="match status" value="1"/>
</dbReference>
<dbReference type="Pfam" id="PF07695">
    <property type="entry name" value="7TMR-DISM_7TM"/>
    <property type="match status" value="1"/>
</dbReference>
<dbReference type="InterPro" id="IPR011623">
    <property type="entry name" value="7TMR_DISM_rcpt_extracell_dom1"/>
</dbReference>
<comment type="catalytic activity">
    <reaction evidence="1">
        <text>ATP + protein L-histidine = ADP + protein N-phospho-L-histidine.</text>
        <dbReference type="EC" id="2.7.13.3"/>
    </reaction>
</comment>
<comment type="caution">
    <text evidence="15">The sequence shown here is derived from an EMBL/GenBank/DDBJ whole genome shotgun (WGS) entry which is preliminary data.</text>
</comment>
<sequence>MANKGKLLMIFTLFFLLMGIRLAWGFWYQPAVMPFAKQGVLDASSWDFAGNGSIQLNGEWEFYRGELVTSEQLPMDGTPPLIVQVPGEWDKYVSDKKKTSLGYGTYHLKVLLPEAKQSIWGIRVSNIRSSHRLLINGQVVGQQGQPSPHPEEVIAKNVPYLSFANVTGNQVDLVLQVANFDFAAGGGVFGTIMLGPIQETLASKRSSEYFDTTAGSVLLLFSLYFLLLYAYNRRFREFIYFSLSNLFAALYLVTGRERVALDWFDLSYDWATRIQFLSMLALAFTYSLFMKQIVLPKVKDTISRVLLTLISLSAILVLLLEAKQFTFLQSVFIFICWMTVMYHFLRMLRRVWHNPSSVQWVVISTLSLLFYGVFENLRALGWTQDDGWIPLEIIGFALSLAMLSTRGYFTALQKAEQLTERLLVLDKTKDQFLANTSHELRTPLHATLSILQAVVDGGAGELTDRQKAELELAVGIGRRLTYLLDDLLDISHLQAGMELRLSSLDVHDVTAVALDVMRYLTDEKSVRLVNRVPKQLHWIEADEQRFQQIIFNLLYNAIKFTPAGTITVEAEQMGKMVEIRITDTGIGIAEDRQEKIFDRFEQGDRRTSQEGAGLGLYICKMLVERHGGEISVTSAVGQGTSFSFTMPAASRSGDTIHPSNIESAMMHSVARLAAAASEDLPPALLPFTQASAKEKKEATILLVDDEPTNQYVMMRLLATEPYRIVAVSDGHEALEALEKQRHWDLVILDVMLPKMSGYEVCQRLREKYSASELPVLMVTARGQKEDLLAGFAAGANDYITKPVEALELRARVKTLLQMKRSVSDSIEAEMAFLRSQIKPHFLFNALTAILTVSQDDMKKAQDLLLDFSTYLRHSFDFEQHEKLIPIQRELELVEAYLRIEQIRFGERLDMIYKVEEDLLGNIPPMTIQPIVENAIRHGVTTRLSGGTVKLAVYAENNDTVIRVEDNGPGFSAGAKTQQMKRKGVGLRNIERRLQNMGGKLEITSKPNVGTRVEIRISQSQSERE</sequence>
<dbReference type="GO" id="GO:0005524">
    <property type="term" value="F:ATP binding"/>
    <property type="evidence" value="ECO:0007669"/>
    <property type="project" value="UniProtKB-KW"/>
</dbReference>
<organism evidence="15 16">
    <name type="scientific">Brevibacillus nitrificans</name>
    <dbReference type="NCBI Taxonomy" id="651560"/>
    <lineage>
        <taxon>Bacteria</taxon>
        <taxon>Bacillati</taxon>
        <taxon>Bacillota</taxon>
        <taxon>Bacilli</taxon>
        <taxon>Bacillales</taxon>
        <taxon>Paenibacillaceae</taxon>
        <taxon>Brevibacillus</taxon>
    </lineage>
</organism>
<evidence type="ECO:0000259" key="13">
    <source>
        <dbReference type="PROSITE" id="PS50109"/>
    </source>
</evidence>
<dbReference type="SMART" id="SM00388">
    <property type="entry name" value="HisKA"/>
    <property type="match status" value="1"/>
</dbReference>
<dbReference type="Gene3D" id="3.40.50.2300">
    <property type="match status" value="1"/>
</dbReference>
<feature type="transmembrane region" description="Helical" evidence="12">
    <location>
        <begin position="357"/>
        <end position="374"/>
    </location>
</feature>
<dbReference type="InterPro" id="IPR004358">
    <property type="entry name" value="Sig_transdc_His_kin-like_C"/>
</dbReference>
<dbReference type="InterPro" id="IPR008979">
    <property type="entry name" value="Galactose-bd-like_sf"/>
</dbReference>
<evidence type="ECO:0000256" key="10">
    <source>
        <dbReference type="ARBA" id="ARBA00074306"/>
    </source>
</evidence>
<dbReference type="InterPro" id="IPR011006">
    <property type="entry name" value="CheY-like_superfamily"/>
</dbReference>
<dbReference type="GO" id="GO:0009927">
    <property type="term" value="F:histidine phosphotransfer kinase activity"/>
    <property type="evidence" value="ECO:0007669"/>
    <property type="project" value="TreeGrafter"/>
</dbReference>
<feature type="modified residue" description="4-aspartylphosphate" evidence="11">
    <location>
        <position position="749"/>
    </location>
</feature>
<evidence type="ECO:0000256" key="5">
    <source>
        <dbReference type="ARBA" id="ARBA00022679"/>
    </source>
</evidence>
<keyword evidence="7" id="KW-0418">Kinase</keyword>
<dbReference type="CDD" id="cd17574">
    <property type="entry name" value="REC_OmpR"/>
    <property type="match status" value="1"/>
</dbReference>
<dbReference type="Pfam" id="PF00512">
    <property type="entry name" value="HisKA"/>
    <property type="match status" value="1"/>
</dbReference>
<proteinExistence type="inferred from homology"/>
<dbReference type="InterPro" id="IPR036097">
    <property type="entry name" value="HisK_dim/P_sf"/>
</dbReference>
<keyword evidence="6" id="KW-0547">Nucleotide-binding</keyword>
<evidence type="ECO:0000256" key="12">
    <source>
        <dbReference type="SAM" id="Phobius"/>
    </source>
</evidence>
<evidence type="ECO:0000256" key="3">
    <source>
        <dbReference type="ARBA" id="ARBA00012438"/>
    </source>
</evidence>
<evidence type="ECO:0000256" key="6">
    <source>
        <dbReference type="ARBA" id="ARBA00022741"/>
    </source>
</evidence>